<protein>
    <submittedName>
        <fullName evidence="2">Acyl carrier protein</fullName>
    </submittedName>
</protein>
<dbReference type="EMBL" id="FOPP01000012">
    <property type="protein sequence ID" value="SFH43082.1"/>
    <property type="molecule type" value="Genomic_DNA"/>
</dbReference>
<dbReference type="Gene3D" id="1.10.1200.10">
    <property type="entry name" value="ACP-like"/>
    <property type="match status" value="1"/>
</dbReference>
<gene>
    <name evidence="2" type="ORF">SAMN04489864_11238</name>
</gene>
<evidence type="ECO:0000313" key="3">
    <source>
        <dbReference type="Proteomes" id="UP000199666"/>
    </source>
</evidence>
<feature type="domain" description="Carrier" evidence="1">
    <location>
        <begin position="4"/>
        <end position="83"/>
    </location>
</feature>
<dbReference type="Pfam" id="PF00550">
    <property type="entry name" value="PP-binding"/>
    <property type="match status" value="1"/>
</dbReference>
<dbReference type="InterPro" id="IPR036736">
    <property type="entry name" value="ACP-like_sf"/>
</dbReference>
<dbReference type="Proteomes" id="UP000199666">
    <property type="component" value="Unassembled WGS sequence"/>
</dbReference>
<dbReference type="InterPro" id="IPR009081">
    <property type="entry name" value="PP-bd_ACP"/>
</dbReference>
<dbReference type="AlphaFoldDB" id="A0A1I2ZYV5"/>
<organism evidence="2 3">
    <name type="scientific">Pedobacter insulae</name>
    <dbReference type="NCBI Taxonomy" id="414048"/>
    <lineage>
        <taxon>Bacteria</taxon>
        <taxon>Pseudomonadati</taxon>
        <taxon>Bacteroidota</taxon>
        <taxon>Sphingobacteriia</taxon>
        <taxon>Sphingobacteriales</taxon>
        <taxon>Sphingobacteriaceae</taxon>
        <taxon>Pedobacter</taxon>
    </lineage>
</organism>
<dbReference type="PROSITE" id="PS50075">
    <property type="entry name" value="CARRIER"/>
    <property type="match status" value="1"/>
</dbReference>
<reference evidence="2 3" key="1">
    <citation type="submission" date="2016-10" db="EMBL/GenBank/DDBJ databases">
        <authorList>
            <person name="de Groot N.N."/>
        </authorList>
    </citation>
    <scope>NUCLEOTIDE SEQUENCE [LARGE SCALE GENOMIC DNA]</scope>
    <source>
        <strain evidence="2 3">DSM 18684</strain>
    </source>
</reference>
<dbReference type="STRING" id="414048.SAMN04489864_11238"/>
<evidence type="ECO:0000259" key="1">
    <source>
        <dbReference type="PROSITE" id="PS50075"/>
    </source>
</evidence>
<dbReference type="OrthoDB" id="771003at2"/>
<keyword evidence="3" id="KW-1185">Reference proteome</keyword>
<proteinExistence type="predicted"/>
<sequence>MDRKEIIDRLKPIIKTYAPAQVKEKLEELTEDADFIQDLYINSANLVDIILDVEEEFNITIDNESMEKMLTVKASIDIIITKLSEK</sequence>
<accession>A0A1I2ZYV5</accession>
<dbReference type="SUPFAM" id="SSF47336">
    <property type="entry name" value="ACP-like"/>
    <property type="match status" value="1"/>
</dbReference>
<dbReference type="RefSeq" id="WP_090997189.1">
    <property type="nucleotide sequence ID" value="NZ_FOPP01000012.1"/>
</dbReference>
<name>A0A1I2ZYV5_9SPHI</name>
<evidence type="ECO:0000313" key="2">
    <source>
        <dbReference type="EMBL" id="SFH43082.1"/>
    </source>
</evidence>